<comment type="caution">
    <text evidence="1">The sequence shown here is derived from an EMBL/GenBank/DDBJ whole genome shotgun (WGS) entry which is preliminary data.</text>
</comment>
<sequence>MKFLTNILILGALAAPILASALPQPQDGDFDSLLSPNPEYDDGVEVFGKKVRKLPDGFCIPARYLFYISPSANEIASAEVQGECNVNGCHCTHPVRVCGCPKSEIGHECWCS</sequence>
<accession>A0ACC4DSS1</accession>
<protein>
    <submittedName>
        <fullName evidence="1">Uncharacterized protein</fullName>
    </submittedName>
</protein>
<dbReference type="EMBL" id="JBGNUJ010000006">
    <property type="protein sequence ID" value="KAL3959158.1"/>
    <property type="molecule type" value="Genomic_DNA"/>
</dbReference>
<name>A0ACC4DSS1_PURLI</name>
<organism evidence="1 2">
    <name type="scientific">Purpureocillium lilacinum</name>
    <name type="common">Paecilomyces lilacinus</name>
    <dbReference type="NCBI Taxonomy" id="33203"/>
    <lineage>
        <taxon>Eukaryota</taxon>
        <taxon>Fungi</taxon>
        <taxon>Dikarya</taxon>
        <taxon>Ascomycota</taxon>
        <taxon>Pezizomycotina</taxon>
        <taxon>Sordariomycetes</taxon>
        <taxon>Hypocreomycetidae</taxon>
        <taxon>Hypocreales</taxon>
        <taxon>Ophiocordycipitaceae</taxon>
        <taxon>Purpureocillium</taxon>
    </lineage>
</organism>
<gene>
    <name evidence="1" type="ORF">ACCO45_007320</name>
</gene>
<reference evidence="1" key="1">
    <citation type="submission" date="2024-12" db="EMBL/GenBank/DDBJ databases">
        <title>Comparative genomics and development of molecular markers within Purpureocillium lilacinum and among Purpureocillium species.</title>
        <authorList>
            <person name="Yeh Z.-Y."/>
            <person name="Ni N.-T."/>
            <person name="Lo P.-H."/>
            <person name="Mushyakhwo K."/>
            <person name="Lin C.-F."/>
            <person name="Nai Y.-S."/>
        </authorList>
    </citation>
    <scope>NUCLEOTIDE SEQUENCE</scope>
    <source>
        <strain evidence="1">NCHU-NPUST-175</strain>
    </source>
</reference>
<dbReference type="Proteomes" id="UP001638806">
    <property type="component" value="Unassembled WGS sequence"/>
</dbReference>
<proteinExistence type="predicted"/>
<keyword evidence="2" id="KW-1185">Reference proteome</keyword>
<evidence type="ECO:0000313" key="2">
    <source>
        <dbReference type="Proteomes" id="UP001638806"/>
    </source>
</evidence>
<evidence type="ECO:0000313" key="1">
    <source>
        <dbReference type="EMBL" id="KAL3959158.1"/>
    </source>
</evidence>